<dbReference type="Proteomes" id="UP000605361">
    <property type="component" value="Unassembled WGS sequence"/>
</dbReference>
<evidence type="ECO:0000313" key="3">
    <source>
        <dbReference type="Proteomes" id="UP000605361"/>
    </source>
</evidence>
<organism evidence="2 3">
    <name type="scientific">Nonomuraea cypriaca</name>
    <dbReference type="NCBI Taxonomy" id="1187855"/>
    <lineage>
        <taxon>Bacteria</taxon>
        <taxon>Bacillati</taxon>
        <taxon>Actinomycetota</taxon>
        <taxon>Actinomycetes</taxon>
        <taxon>Streptosporangiales</taxon>
        <taxon>Streptosporangiaceae</taxon>
        <taxon>Nonomuraea</taxon>
    </lineage>
</organism>
<feature type="transmembrane region" description="Helical" evidence="1">
    <location>
        <begin position="59"/>
        <end position="81"/>
    </location>
</feature>
<dbReference type="EMBL" id="JADOGI010000123">
    <property type="protein sequence ID" value="MBF8190472.1"/>
    <property type="molecule type" value="Genomic_DNA"/>
</dbReference>
<name>A0A931AK10_9ACTN</name>
<feature type="transmembrane region" description="Helical" evidence="1">
    <location>
        <begin position="110"/>
        <end position="130"/>
    </location>
</feature>
<protein>
    <submittedName>
        <fullName evidence="2">Uncharacterized protein</fullName>
    </submittedName>
</protein>
<proteinExistence type="predicted"/>
<evidence type="ECO:0000313" key="2">
    <source>
        <dbReference type="EMBL" id="MBF8190472.1"/>
    </source>
</evidence>
<feature type="transmembrane region" description="Helical" evidence="1">
    <location>
        <begin position="224"/>
        <end position="240"/>
    </location>
</feature>
<feature type="transmembrane region" description="Helical" evidence="1">
    <location>
        <begin position="150"/>
        <end position="169"/>
    </location>
</feature>
<reference evidence="2" key="1">
    <citation type="submission" date="2020-11" db="EMBL/GenBank/DDBJ databases">
        <title>Whole-genome analyses of Nonomuraea sp. K274.</title>
        <authorList>
            <person name="Veyisoglu A."/>
        </authorList>
    </citation>
    <scope>NUCLEOTIDE SEQUENCE</scope>
    <source>
        <strain evidence="2">K274</strain>
    </source>
</reference>
<sequence length="242" mass="25214">MSLTELAPPPGAQEVAGLRAGTRSARRGALLALVASLAVLTTAQLLADRAPTSARALPLAILSLAVFTATLPTLAATQYVWGSRARRLRRRESELYAATSSGWARPLSRLCVAAGWALTLLLGCTTPGFFRDAAPHAFADALSRTAETLAVVGSVAGVLFLLWWARDALGMLARARRSEGSPGDPWDPGHGTRRRGGAALWAGAAMAVVALLGARAHLWEPATGLVYALLTAALVCGVVTDE</sequence>
<keyword evidence="1" id="KW-0472">Membrane</keyword>
<feature type="transmembrane region" description="Helical" evidence="1">
    <location>
        <begin position="198"/>
        <end position="218"/>
    </location>
</feature>
<keyword evidence="1" id="KW-1133">Transmembrane helix</keyword>
<keyword evidence="1" id="KW-0812">Transmembrane</keyword>
<accession>A0A931AK10</accession>
<evidence type="ECO:0000256" key="1">
    <source>
        <dbReference type="SAM" id="Phobius"/>
    </source>
</evidence>
<dbReference type="AlphaFoldDB" id="A0A931AK10"/>
<feature type="transmembrane region" description="Helical" evidence="1">
    <location>
        <begin position="28"/>
        <end position="47"/>
    </location>
</feature>
<comment type="caution">
    <text evidence="2">The sequence shown here is derived from an EMBL/GenBank/DDBJ whole genome shotgun (WGS) entry which is preliminary data.</text>
</comment>
<gene>
    <name evidence="2" type="ORF">ITP53_33115</name>
</gene>
<keyword evidence="3" id="KW-1185">Reference proteome</keyword>
<dbReference type="RefSeq" id="WP_195899392.1">
    <property type="nucleotide sequence ID" value="NZ_JADOGI010000123.1"/>
</dbReference>